<feature type="domain" description="Integrase zinc-binding" evidence="2">
    <location>
        <begin position="11"/>
        <end position="65"/>
    </location>
</feature>
<feature type="signal peptide" evidence="1">
    <location>
        <begin position="1"/>
        <end position="25"/>
    </location>
</feature>
<reference evidence="3" key="2">
    <citation type="submission" date="2020-11" db="EMBL/GenBank/DDBJ databases">
        <authorList>
            <person name="McCartney M.A."/>
            <person name="Auch B."/>
            <person name="Kono T."/>
            <person name="Mallez S."/>
            <person name="Becker A."/>
            <person name="Gohl D.M."/>
            <person name="Silverstein K.A.T."/>
            <person name="Koren S."/>
            <person name="Bechman K.B."/>
            <person name="Herman A."/>
            <person name="Abrahante J.E."/>
            <person name="Garbe J."/>
        </authorList>
    </citation>
    <scope>NUCLEOTIDE SEQUENCE</scope>
    <source>
        <strain evidence="3">Duluth1</strain>
        <tissue evidence="3">Whole animal</tissue>
    </source>
</reference>
<evidence type="ECO:0000256" key="1">
    <source>
        <dbReference type="SAM" id="SignalP"/>
    </source>
</evidence>
<reference evidence="3" key="1">
    <citation type="journal article" date="2019" name="bioRxiv">
        <title>The Genome of the Zebra Mussel, Dreissena polymorpha: A Resource for Invasive Species Research.</title>
        <authorList>
            <person name="McCartney M.A."/>
            <person name="Auch B."/>
            <person name="Kono T."/>
            <person name="Mallez S."/>
            <person name="Zhang Y."/>
            <person name="Obille A."/>
            <person name="Becker A."/>
            <person name="Abrahante J.E."/>
            <person name="Garbe J."/>
            <person name="Badalamenti J.P."/>
            <person name="Herman A."/>
            <person name="Mangelson H."/>
            <person name="Liachko I."/>
            <person name="Sullivan S."/>
            <person name="Sone E.D."/>
            <person name="Koren S."/>
            <person name="Silverstein K.A.T."/>
            <person name="Beckman K.B."/>
            <person name="Gohl D.M."/>
        </authorList>
    </citation>
    <scope>NUCLEOTIDE SEQUENCE</scope>
    <source>
        <strain evidence="3">Duluth1</strain>
        <tissue evidence="3">Whole animal</tissue>
    </source>
</reference>
<dbReference type="Pfam" id="PF17921">
    <property type="entry name" value="Integrase_H2C2"/>
    <property type="match status" value="1"/>
</dbReference>
<accession>A0A9D4EXG8</accession>
<proteinExistence type="predicted"/>
<gene>
    <name evidence="3" type="ORF">DPMN_165578</name>
</gene>
<name>A0A9D4EXG8_DREPO</name>
<keyword evidence="1" id="KW-0732">Signal</keyword>
<dbReference type="Proteomes" id="UP000828390">
    <property type="component" value="Unassembled WGS sequence"/>
</dbReference>
<dbReference type="AlphaFoldDB" id="A0A9D4EXG8"/>
<evidence type="ECO:0000313" key="4">
    <source>
        <dbReference type="Proteomes" id="UP000828390"/>
    </source>
</evidence>
<dbReference type="EMBL" id="JAIWYP010000008">
    <property type="protein sequence ID" value="KAH3787454.1"/>
    <property type="molecule type" value="Genomic_DNA"/>
</dbReference>
<dbReference type="InterPro" id="IPR041588">
    <property type="entry name" value="Integrase_H2C2"/>
</dbReference>
<sequence>MRMIPSKPLLLTPLLINLMHDTVVGGHQGVKRTKANIAKFPYWSDLKTDVNVYVQQCDVCEANKKPQQQPRALMSHLKSGAH</sequence>
<dbReference type="Gene3D" id="1.10.340.70">
    <property type="match status" value="1"/>
</dbReference>
<evidence type="ECO:0000313" key="3">
    <source>
        <dbReference type="EMBL" id="KAH3787454.1"/>
    </source>
</evidence>
<keyword evidence="4" id="KW-1185">Reference proteome</keyword>
<evidence type="ECO:0000259" key="2">
    <source>
        <dbReference type="Pfam" id="PF17921"/>
    </source>
</evidence>
<protein>
    <recommendedName>
        <fullName evidence="2">Integrase zinc-binding domain-containing protein</fullName>
    </recommendedName>
</protein>
<feature type="chain" id="PRO_5039269165" description="Integrase zinc-binding domain-containing protein" evidence="1">
    <location>
        <begin position="26"/>
        <end position="82"/>
    </location>
</feature>
<organism evidence="3 4">
    <name type="scientific">Dreissena polymorpha</name>
    <name type="common">Zebra mussel</name>
    <name type="synonym">Mytilus polymorpha</name>
    <dbReference type="NCBI Taxonomy" id="45954"/>
    <lineage>
        <taxon>Eukaryota</taxon>
        <taxon>Metazoa</taxon>
        <taxon>Spiralia</taxon>
        <taxon>Lophotrochozoa</taxon>
        <taxon>Mollusca</taxon>
        <taxon>Bivalvia</taxon>
        <taxon>Autobranchia</taxon>
        <taxon>Heteroconchia</taxon>
        <taxon>Euheterodonta</taxon>
        <taxon>Imparidentia</taxon>
        <taxon>Neoheterodontei</taxon>
        <taxon>Myida</taxon>
        <taxon>Dreissenoidea</taxon>
        <taxon>Dreissenidae</taxon>
        <taxon>Dreissena</taxon>
    </lineage>
</organism>
<comment type="caution">
    <text evidence="3">The sequence shown here is derived from an EMBL/GenBank/DDBJ whole genome shotgun (WGS) entry which is preliminary data.</text>
</comment>